<dbReference type="Gene3D" id="3.30.70.1320">
    <property type="entry name" value="Multidrug efflux transporter AcrB pore domain like"/>
    <property type="match status" value="1"/>
</dbReference>
<feature type="transmembrane region" description="Helical" evidence="1">
    <location>
        <begin position="457"/>
        <end position="480"/>
    </location>
</feature>
<dbReference type="PANTHER" id="PTHR32063">
    <property type="match status" value="1"/>
</dbReference>
<comment type="caution">
    <text evidence="2">The sequence shown here is derived from an EMBL/GenBank/DDBJ whole genome shotgun (WGS) entry which is preliminary data.</text>
</comment>
<organism evidence="2 3">
    <name type="scientific">Candidatus Carbonibacillus altaicus</name>
    <dbReference type="NCBI Taxonomy" id="2163959"/>
    <lineage>
        <taxon>Bacteria</taxon>
        <taxon>Bacillati</taxon>
        <taxon>Bacillota</taxon>
        <taxon>Bacilli</taxon>
        <taxon>Bacillales</taxon>
        <taxon>Candidatus Carbonibacillus</taxon>
    </lineage>
</organism>
<feature type="transmembrane region" description="Helical" evidence="1">
    <location>
        <begin position="384"/>
        <end position="408"/>
    </location>
</feature>
<feature type="transmembrane region" description="Helical" evidence="1">
    <location>
        <begin position="892"/>
        <end position="912"/>
    </location>
</feature>
<gene>
    <name evidence="2" type="ORF">BSOLF_0551</name>
</gene>
<feature type="transmembrane region" description="Helical" evidence="1">
    <location>
        <begin position="12"/>
        <end position="32"/>
    </location>
</feature>
<dbReference type="Gene3D" id="3.30.2090.10">
    <property type="entry name" value="Multidrug efflux transporter AcrB TolC docking domain, DN and DC subdomains"/>
    <property type="match status" value="2"/>
</dbReference>
<feature type="transmembrane region" description="Helical" evidence="1">
    <location>
        <begin position="866"/>
        <end position="885"/>
    </location>
</feature>
<dbReference type="SUPFAM" id="SSF82866">
    <property type="entry name" value="Multidrug efflux transporter AcrB transmembrane domain"/>
    <property type="match status" value="2"/>
</dbReference>
<accession>A0A2R6Y0P4</accession>
<dbReference type="Pfam" id="PF00873">
    <property type="entry name" value="ACR_tran"/>
    <property type="match status" value="1"/>
</dbReference>
<dbReference type="Gene3D" id="1.20.1640.10">
    <property type="entry name" value="Multidrug efflux transporter AcrB transmembrane domain"/>
    <property type="match status" value="2"/>
</dbReference>
<dbReference type="InterPro" id="IPR027463">
    <property type="entry name" value="AcrB_DN_DC_subdom"/>
</dbReference>
<dbReference type="PRINTS" id="PR00702">
    <property type="entry name" value="ACRIFLAVINRP"/>
</dbReference>
<feature type="transmembrane region" description="Helical" evidence="1">
    <location>
        <begin position="332"/>
        <end position="351"/>
    </location>
</feature>
<feature type="transmembrane region" description="Helical" evidence="1">
    <location>
        <begin position="358"/>
        <end position="378"/>
    </location>
</feature>
<evidence type="ECO:0000313" key="2">
    <source>
        <dbReference type="EMBL" id="PTQ56240.1"/>
    </source>
</evidence>
<dbReference type="InterPro" id="IPR001036">
    <property type="entry name" value="Acrflvin-R"/>
</dbReference>
<keyword evidence="1" id="KW-0472">Membrane</keyword>
<dbReference type="Proteomes" id="UP000244338">
    <property type="component" value="Unassembled WGS sequence"/>
</dbReference>
<proteinExistence type="predicted"/>
<dbReference type="AlphaFoldDB" id="A0A2R6Y0P4"/>
<dbReference type="PANTHER" id="PTHR32063:SF0">
    <property type="entry name" value="SWARMING MOTILITY PROTEIN SWRC"/>
    <property type="match status" value="1"/>
</dbReference>
<dbReference type="Gene3D" id="3.30.70.1430">
    <property type="entry name" value="Multidrug efflux transporter AcrB pore domain"/>
    <property type="match status" value="2"/>
</dbReference>
<sequence>MSIIDFSIRRPVFITMVIIGMMLIGLFFLPSLPVELLPKMNLPVAVVVTSYSGAAPEEIENRITKPIENAVGTVNRVSMIESQSQMGASLVIVQFDWGTNMDKAQIDLQRQIDRLANFLPDDADKPLVLTIDPTEQPIMLIGVSGDKPLEELQKIAEDTVEPTLRKVDGVGSVSIAGGEKEEVQVVLNPDRLNLYGLTPTYLAQTLAQSNFLATAGALEQGDKELAVRFDAELTGIDDVKRVQIPLPSGGTVALADVAEVRRGFAQRSQSATLNGHPFVLLSVMQTSGGNAVQTSNGVHQALQTLERKLPEGTSLTVIFDSATFIKQSMRNVVEHGALGALIAMIILYLFLGNLRTTLIVGVMLPVSVIATFTLMALTDQSINLLTLGGLLIGMGSLVDFAIVVIESIHRHRLQRKSPEQAATVGAKEVTAAVTASALAQTSVFVPMLVAAGLAKELFGPMALAVIFSHVAAWFGAITFVPMLAARMLPRYGGEADDGRKTRTARRRFRPVRAFQRAIEGLERLYRRLLGWGLAHRFIVITLSFVIFIASFALLPLIGSEFIPESDQGVATISVELPPSTKLEETARVVRELEGMLLDYPEVKEVASMIGSTGESQVTGTTASNSASITVNMKPQNERRRTTQELMNDFSARAEAIPGVIISANTQMSVSGATGVQVNISGPNNQVLEAVAGEVADLLASIPGVASVESSVKTARPEAAVYIDRARLARYGLSPMEIQTAIQTAFGGKRVTIVRDGKDEYDVRLMFPEGWEKDLAHLSSLVLRSSSGALVSLGDVARVVTEGTPTAISRSDGERQARLTVYSTGERSLGALISDVQVTLGRLPFPEGYAWSLGGEAEQMADSFGSLTQAMALAILLIYMIMAAQFESFFQPFVIMFSLPPTFVGAFFGLFVHRMPLSVTAFIGLIMVIGLVMNNAIVLVDYTNQLRRRGMSARDALLTAGPVRLRPILMTMLATNLVLVPFAYFGGEASEMLAPLAIVVIYGLLFSTLVTLLLIPAVYSFFDDFFARLRRWFRREHRTAADASGTVSGG</sequence>
<keyword evidence="1" id="KW-1133">Transmembrane helix</keyword>
<feature type="transmembrane region" description="Helical" evidence="1">
    <location>
        <begin position="962"/>
        <end position="983"/>
    </location>
</feature>
<dbReference type="GO" id="GO:0005886">
    <property type="term" value="C:plasma membrane"/>
    <property type="evidence" value="ECO:0007669"/>
    <property type="project" value="TreeGrafter"/>
</dbReference>
<dbReference type="GO" id="GO:0042910">
    <property type="term" value="F:xenobiotic transmembrane transporter activity"/>
    <property type="evidence" value="ECO:0007669"/>
    <property type="project" value="TreeGrafter"/>
</dbReference>
<dbReference type="Gene3D" id="3.30.70.1440">
    <property type="entry name" value="Multidrug efflux transporter AcrB pore domain"/>
    <property type="match status" value="1"/>
</dbReference>
<keyword evidence="1" id="KW-0812">Transmembrane</keyword>
<feature type="transmembrane region" description="Helical" evidence="1">
    <location>
        <begin position="429"/>
        <end position="451"/>
    </location>
</feature>
<name>A0A2R6Y0P4_9BACL</name>
<evidence type="ECO:0000256" key="1">
    <source>
        <dbReference type="SAM" id="Phobius"/>
    </source>
</evidence>
<protein>
    <submittedName>
        <fullName evidence="2">RND multidrug efflux transporter</fullName>
    </submittedName>
</protein>
<feature type="transmembrane region" description="Helical" evidence="1">
    <location>
        <begin position="533"/>
        <end position="557"/>
    </location>
</feature>
<feature type="transmembrane region" description="Helical" evidence="1">
    <location>
        <begin position="995"/>
        <end position="1021"/>
    </location>
</feature>
<evidence type="ECO:0000313" key="3">
    <source>
        <dbReference type="Proteomes" id="UP000244338"/>
    </source>
</evidence>
<reference evidence="3" key="1">
    <citation type="journal article" date="2018" name="Sci. Rep.">
        <title>Lignite coal burning seam in the remote Altai Mountains harbors a hydrogen-driven thermophilic microbial community.</title>
        <authorList>
            <person name="Kadnikov V.V."/>
            <person name="Mardanov A.V."/>
            <person name="Ivasenko D.A."/>
            <person name="Antsiferov D.V."/>
            <person name="Beletsky A.V."/>
            <person name="Karnachuk O.V."/>
            <person name="Ravin N.V."/>
        </authorList>
    </citation>
    <scope>NUCLEOTIDE SEQUENCE [LARGE SCALE GENOMIC DNA]</scope>
</reference>
<feature type="transmembrane region" description="Helical" evidence="1">
    <location>
        <begin position="918"/>
        <end position="941"/>
    </location>
</feature>
<dbReference type="SUPFAM" id="SSF82693">
    <property type="entry name" value="Multidrug efflux transporter AcrB pore domain, PN1, PN2, PC1 and PC2 subdomains"/>
    <property type="match status" value="3"/>
</dbReference>
<dbReference type="SUPFAM" id="SSF82714">
    <property type="entry name" value="Multidrug efflux transporter AcrB TolC docking domain, DN and DC subdomains"/>
    <property type="match status" value="2"/>
</dbReference>
<dbReference type="EMBL" id="PEBX01000037">
    <property type="protein sequence ID" value="PTQ56240.1"/>
    <property type="molecule type" value="Genomic_DNA"/>
</dbReference>